<dbReference type="InterPro" id="IPR010920">
    <property type="entry name" value="LSM_dom_sf"/>
</dbReference>
<feature type="transmembrane region" description="Helical" evidence="7">
    <location>
        <begin position="58"/>
        <end position="76"/>
    </location>
</feature>
<evidence type="ECO:0000256" key="6">
    <source>
        <dbReference type="ARBA" id="ARBA00023136"/>
    </source>
</evidence>
<dbReference type="SUPFAM" id="SSF82861">
    <property type="entry name" value="Mechanosensitive channel protein MscS (YggB), transmembrane region"/>
    <property type="match status" value="1"/>
</dbReference>
<comment type="subcellular location">
    <subcellularLocation>
        <location evidence="1">Cell membrane</location>
        <topology evidence="1">Multi-pass membrane protein</topology>
    </subcellularLocation>
</comment>
<dbReference type="PANTHER" id="PTHR43634">
    <property type="entry name" value="OW CONDUCTANCE MECHANOSENSITIVE CHANNEL"/>
    <property type="match status" value="1"/>
</dbReference>
<dbReference type="InterPro" id="IPR006685">
    <property type="entry name" value="MscS_channel_2nd"/>
</dbReference>
<dbReference type="RefSeq" id="WP_126323368.1">
    <property type="nucleotide sequence ID" value="NZ_AP018005.1"/>
</dbReference>
<dbReference type="Pfam" id="PF00924">
    <property type="entry name" value="MS_channel_2nd"/>
    <property type="match status" value="1"/>
</dbReference>
<evidence type="ECO:0000259" key="8">
    <source>
        <dbReference type="Pfam" id="PF00924"/>
    </source>
</evidence>
<dbReference type="KEGG" id="rvi:RVIR1_13920"/>
<evidence type="ECO:0000256" key="1">
    <source>
        <dbReference type="ARBA" id="ARBA00004651"/>
    </source>
</evidence>
<dbReference type="InterPro" id="IPR011066">
    <property type="entry name" value="MscS_channel_C_sf"/>
</dbReference>
<dbReference type="AlphaFoldDB" id="A0A2Z5V7X6"/>
<dbReference type="Gene3D" id="3.30.70.100">
    <property type="match status" value="1"/>
</dbReference>
<dbReference type="Pfam" id="PF21082">
    <property type="entry name" value="MS_channel_3rd"/>
    <property type="match status" value="1"/>
</dbReference>
<reference evidence="10 11" key="1">
    <citation type="submission" date="2017-03" db="EMBL/GenBank/DDBJ databases">
        <title>The genome sequence of Candidatus Rickettsiella viridis.</title>
        <authorList>
            <person name="Nikoh N."/>
            <person name="Tsuchida T."/>
            <person name="Yamaguchi K."/>
            <person name="Maeda T."/>
            <person name="Shigenobu S."/>
            <person name="Fukatsu T."/>
        </authorList>
    </citation>
    <scope>NUCLEOTIDE SEQUENCE [LARGE SCALE GENOMIC DNA]</scope>
    <source>
        <strain evidence="10 11">Ap-RA04</strain>
    </source>
</reference>
<dbReference type="InterPro" id="IPR045042">
    <property type="entry name" value="YnaI-like"/>
</dbReference>
<comment type="similarity">
    <text evidence="2">Belongs to the MscS (TC 1.A.23) family.</text>
</comment>
<proteinExistence type="inferred from homology"/>
<organism evidence="10 11">
    <name type="scientific">Candidatus Rickettsiella viridis</name>
    <dbReference type="NCBI Taxonomy" id="676208"/>
    <lineage>
        <taxon>Bacteria</taxon>
        <taxon>Pseudomonadati</taxon>
        <taxon>Pseudomonadota</taxon>
        <taxon>Gammaproteobacteria</taxon>
        <taxon>Legionellales</taxon>
        <taxon>Coxiellaceae</taxon>
        <taxon>Rickettsiella</taxon>
    </lineage>
</organism>
<dbReference type="GO" id="GO:0008381">
    <property type="term" value="F:mechanosensitive monoatomic ion channel activity"/>
    <property type="evidence" value="ECO:0007669"/>
    <property type="project" value="UniProtKB-ARBA"/>
</dbReference>
<keyword evidence="4 7" id="KW-0812">Transmembrane</keyword>
<dbReference type="SUPFAM" id="SSF50182">
    <property type="entry name" value="Sm-like ribonucleoproteins"/>
    <property type="match status" value="1"/>
</dbReference>
<feature type="transmembrane region" description="Helical" evidence="7">
    <location>
        <begin position="139"/>
        <end position="163"/>
    </location>
</feature>
<evidence type="ECO:0000313" key="11">
    <source>
        <dbReference type="Proteomes" id="UP000282483"/>
    </source>
</evidence>
<evidence type="ECO:0000256" key="5">
    <source>
        <dbReference type="ARBA" id="ARBA00022989"/>
    </source>
</evidence>
<keyword evidence="5 7" id="KW-1133">Transmembrane helix</keyword>
<dbReference type="InterPro" id="IPR011014">
    <property type="entry name" value="MscS_channel_TM-2"/>
</dbReference>
<feature type="domain" description="Mechanosensitive ion channel MscS" evidence="8">
    <location>
        <begin position="177"/>
        <end position="246"/>
    </location>
</feature>
<feature type="transmembrane region" description="Helical" evidence="7">
    <location>
        <begin position="16"/>
        <end position="37"/>
    </location>
</feature>
<dbReference type="EMBL" id="AP018005">
    <property type="protein sequence ID" value="BBB15837.1"/>
    <property type="molecule type" value="Genomic_DNA"/>
</dbReference>
<evidence type="ECO:0000256" key="7">
    <source>
        <dbReference type="SAM" id="Phobius"/>
    </source>
</evidence>
<dbReference type="Gene3D" id="1.10.287.1260">
    <property type="match status" value="1"/>
</dbReference>
<dbReference type="InterPro" id="IPR049278">
    <property type="entry name" value="MS_channel_C"/>
</dbReference>
<keyword evidence="3" id="KW-1003">Cell membrane</keyword>
<feature type="domain" description="Mechanosensitive ion channel MscS C-terminal" evidence="9">
    <location>
        <begin position="254"/>
        <end position="337"/>
    </location>
</feature>
<dbReference type="SUPFAM" id="SSF82689">
    <property type="entry name" value="Mechanosensitive channel protein MscS (YggB), C-terminal domain"/>
    <property type="match status" value="1"/>
</dbReference>
<evidence type="ECO:0000259" key="9">
    <source>
        <dbReference type="Pfam" id="PF21082"/>
    </source>
</evidence>
<evidence type="ECO:0000256" key="2">
    <source>
        <dbReference type="ARBA" id="ARBA00008017"/>
    </source>
</evidence>
<evidence type="ECO:0000313" key="10">
    <source>
        <dbReference type="EMBL" id="BBB15837.1"/>
    </source>
</evidence>
<evidence type="ECO:0000256" key="3">
    <source>
        <dbReference type="ARBA" id="ARBA00022475"/>
    </source>
</evidence>
<dbReference type="InterPro" id="IPR023408">
    <property type="entry name" value="MscS_beta-dom_sf"/>
</dbReference>
<keyword evidence="11" id="KW-1185">Reference proteome</keyword>
<dbReference type="Gene3D" id="2.30.30.60">
    <property type="match status" value="1"/>
</dbReference>
<dbReference type="PANTHER" id="PTHR43634:SF2">
    <property type="entry name" value="LOW CONDUCTANCE MECHANOSENSITIVE CHANNEL YNAI"/>
    <property type="match status" value="1"/>
</dbReference>
<name>A0A2Z5V7X6_9COXI</name>
<protein>
    <submittedName>
        <fullName evidence="10">Putative small-conductance mechanosensitive channel</fullName>
    </submittedName>
</protein>
<gene>
    <name evidence="10" type="primary">ynaI</name>
    <name evidence="10" type="ORF">RVIR1_13920</name>
</gene>
<dbReference type="OrthoDB" id="9775207at2"/>
<dbReference type="Proteomes" id="UP000282483">
    <property type="component" value="Chromosome"/>
</dbReference>
<keyword evidence="6 7" id="KW-0472">Membrane</keyword>
<sequence length="358" mass="40061">MNTLHAVYKILLQGCVIRACIALIITGLLCFGLRLLYKKMVRRFDQGAYFISSASVKALYKPLIIFVAVIGATYSFEWLCWHWALEAQQFQLFRRLVFIALLAWFLWRFVTFYSAAFLKRKNKTADATLVHALSQIAKIAIVIITALSSSQLFGLSIAGILAFGGMGGILIGFAAKDLLANIFGSLMLFLDRPFVIGDQIVLPALKVEGQVQAIGWRVCRLLAPDGRPVYIPNALFSNLVVENRSRMKHRRFSCTISLRYQDIEKIPAILQAMQSVLQESAAIDKERPITVNLSELAHSSLNISVNAFTKLVKSADFLKLQQTLHLKLLDCIHSHGAKWAFPTNICLNTQESELSVPK</sequence>
<dbReference type="GO" id="GO:0005886">
    <property type="term" value="C:plasma membrane"/>
    <property type="evidence" value="ECO:0007669"/>
    <property type="project" value="UniProtKB-SubCell"/>
</dbReference>
<evidence type="ECO:0000256" key="4">
    <source>
        <dbReference type="ARBA" id="ARBA00022692"/>
    </source>
</evidence>
<feature type="transmembrane region" description="Helical" evidence="7">
    <location>
        <begin position="96"/>
        <end position="118"/>
    </location>
</feature>
<accession>A0A2Z5V7X6</accession>